<dbReference type="GO" id="GO:0006654">
    <property type="term" value="P:phosphatidic acid biosynthetic process"/>
    <property type="evidence" value="ECO:0007669"/>
    <property type="project" value="TreeGrafter"/>
</dbReference>
<keyword evidence="6" id="KW-1185">Reference proteome</keyword>
<organism evidence="5 6">
    <name type="scientific">Cognaticolwellia beringensis</name>
    <dbReference type="NCBI Taxonomy" id="1967665"/>
    <lineage>
        <taxon>Bacteria</taxon>
        <taxon>Pseudomonadati</taxon>
        <taxon>Pseudomonadota</taxon>
        <taxon>Gammaproteobacteria</taxon>
        <taxon>Alteromonadales</taxon>
        <taxon>Colwelliaceae</taxon>
        <taxon>Cognaticolwellia</taxon>
    </lineage>
</organism>
<evidence type="ECO:0000256" key="2">
    <source>
        <dbReference type="ARBA" id="ARBA00022679"/>
    </source>
</evidence>
<protein>
    <submittedName>
        <fullName evidence="5">Acyltransferase</fullName>
    </submittedName>
</protein>
<evidence type="ECO:0000259" key="4">
    <source>
        <dbReference type="SMART" id="SM00563"/>
    </source>
</evidence>
<dbReference type="Pfam" id="PF01553">
    <property type="entry name" value="Acyltransferase"/>
    <property type="match status" value="1"/>
</dbReference>
<name>A0A222GDB1_9GAMM</name>
<dbReference type="KEGG" id="cber:B5D82_03165"/>
<gene>
    <name evidence="5" type="ORF">B5D82_03165</name>
</gene>
<dbReference type="Proteomes" id="UP000202259">
    <property type="component" value="Chromosome"/>
</dbReference>
<dbReference type="InterPro" id="IPR002123">
    <property type="entry name" value="Plipid/glycerol_acylTrfase"/>
</dbReference>
<accession>A0A222GDB1</accession>
<dbReference type="PANTHER" id="PTHR10434:SF9">
    <property type="entry name" value="PHOSPHOLIPID_GLYCEROL ACYLTRANSFERASE DOMAIN-CONTAINING PROTEIN"/>
    <property type="match status" value="1"/>
</dbReference>
<dbReference type="OrthoDB" id="9796839at2"/>
<evidence type="ECO:0000313" key="6">
    <source>
        <dbReference type="Proteomes" id="UP000202259"/>
    </source>
</evidence>
<feature type="domain" description="Phospholipid/glycerol acyltransferase" evidence="4">
    <location>
        <begin position="20"/>
        <end position="132"/>
    </location>
</feature>
<comment type="pathway">
    <text evidence="1">Lipid metabolism.</text>
</comment>
<evidence type="ECO:0000256" key="3">
    <source>
        <dbReference type="ARBA" id="ARBA00023315"/>
    </source>
</evidence>
<reference evidence="5 6" key="1">
    <citation type="submission" date="2017-08" db="EMBL/GenBank/DDBJ databases">
        <title>Complete genome of Colwellia sp. NB097-1, a psychrophile bacterium ioslated from Bering Sea.</title>
        <authorList>
            <person name="Chen X."/>
        </authorList>
    </citation>
    <scope>NUCLEOTIDE SEQUENCE [LARGE SCALE GENOMIC DNA]</scope>
    <source>
        <strain evidence="5 6">NB097-1</strain>
    </source>
</reference>
<evidence type="ECO:0000313" key="5">
    <source>
        <dbReference type="EMBL" id="ASP49857.1"/>
    </source>
</evidence>
<dbReference type="PANTHER" id="PTHR10434">
    <property type="entry name" value="1-ACYL-SN-GLYCEROL-3-PHOSPHATE ACYLTRANSFERASE"/>
    <property type="match status" value="1"/>
</dbReference>
<proteinExistence type="predicted"/>
<keyword evidence="2 5" id="KW-0808">Transferase</keyword>
<dbReference type="AlphaFoldDB" id="A0A222GDB1"/>
<dbReference type="SUPFAM" id="SSF69593">
    <property type="entry name" value="Glycerol-3-phosphate (1)-acyltransferase"/>
    <property type="match status" value="1"/>
</dbReference>
<sequence>MMVCFGWKIIGELPKQPKFILAVAPHTSNWDFFVAIASVFSLNLKVSFLAKGSIFRWPVKSLLTAIGGIGVDRSHSHGVVGQMVEEFKAHEQFILGIAPEGTRSKTIEWKTGFLQIAKQANVPIVPVSFDFIKKEVRFHSAVLITGDINQELVEFKQIFADVCAKNPQAV</sequence>
<dbReference type="SMART" id="SM00563">
    <property type="entry name" value="PlsC"/>
    <property type="match status" value="1"/>
</dbReference>
<keyword evidence="3 5" id="KW-0012">Acyltransferase</keyword>
<evidence type="ECO:0000256" key="1">
    <source>
        <dbReference type="ARBA" id="ARBA00005189"/>
    </source>
</evidence>
<dbReference type="GO" id="GO:0003841">
    <property type="term" value="F:1-acylglycerol-3-phosphate O-acyltransferase activity"/>
    <property type="evidence" value="ECO:0007669"/>
    <property type="project" value="TreeGrafter"/>
</dbReference>
<dbReference type="EMBL" id="CP020465">
    <property type="protein sequence ID" value="ASP49857.1"/>
    <property type="molecule type" value="Genomic_DNA"/>
</dbReference>